<dbReference type="AlphaFoldDB" id="A0A2S9KHT3"/>
<comment type="caution">
    <text evidence="7">The sequence shown here is derived from an EMBL/GenBank/DDBJ whole genome shotgun (WGS) entry which is preliminary data.</text>
</comment>
<keyword evidence="8" id="KW-1185">Reference proteome</keyword>
<feature type="transmembrane region" description="Helical" evidence="5">
    <location>
        <begin position="22"/>
        <end position="42"/>
    </location>
</feature>
<organism evidence="7 8">
    <name type="scientific">Malikia spinosa</name>
    <dbReference type="NCBI Taxonomy" id="86180"/>
    <lineage>
        <taxon>Bacteria</taxon>
        <taxon>Pseudomonadati</taxon>
        <taxon>Pseudomonadota</taxon>
        <taxon>Betaproteobacteria</taxon>
        <taxon>Burkholderiales</taxon>
        <taxon>Comamonadaceae</taxon>
        <taxon>Malikia</taxon>
    </lineage>
</organism>
<dbReference type="OrthoDB" id="5516475at2"/>
<name>A0A2S9KHT3_9BURK</name>
<evidence type="ECO:0000259" key="6">
    <source>
        <dbReference type="PROSITE" id="PS51006"/>
    </source>
</evidence>
<feature type="transmembrane region" description="Helical" evidence="5">
    <location>
        <begin position="351"/>
        <end position="373"/>
    </location>
</feature>
<dbReference type="CDD" id="cd02440">
    <property type="entry name" value="AdoMet_MTases"/>
    <property type="match status" value="1"/>
</dbReference>
<dbReference type="GO" id="GO:0006596">
    <property type="term" value="P:polyamine biosynthetic process"/>
    <property type="evidence" value="ECO:0007669"/>
    <property type="project" value="UniProtKB-UniRule"/>
</dbReference>
<keyword evidence="2 4" id="KW-0808">Transferase</keyword>
<dbReference type="PANTHER" id="PTHR43317:SF1">
    <property type="entry name" value="THERMOSPERMINE SYNTHASE ACAULIS5"/>
    <property type="match status" value="1"/>
</dbReference>
<dbReference type="PANTHER" id="PTHR43317">
    <property type="entry name" value="THERMOSPERMINE SYNTHASE ACAULIS5"/>
    <property type="match status" value="1"/>
</dbReference>
<keyword evidence="5" id="KW-1133">Transmembrane helix</keyword>
<feature type="transmembrane region" description="Helical" evidence="5">
    <location>
        <begin position="130"/>
        <end position="153"/>
    </location>
</feature>
<accession>A0A2S9KHT3</accession>
<sequence>MTSLAGVSRVALPADRIGGRQLAGLLLALASGACGLAWQFIWTQQLSNSLGHEIVAVLAVLGAFFGGLAIGAWALRRVIERSARPALWYGGLELLIAGWGLGLSLLLPVLTPGLGQLIGAEPSAWRHWGLAFFLPLLLLLPVTAAMGATLPALERCWRGAGSSLLSALYSANTLGAVLGTLGVVFVAIPQLGLQATALACAALNLLCGLSALALNRGQRMAVAPAAAAAPASAGGVAAAEISRRHLLLLLAGSGLLGIGYEVLAVRVLSQVTENTVYSYALLLAVYLLGTAAGAAWHQQARGRLDAGQAGLARLLGWLVLATLAGGLSLWAADRIVLLPARWFGPGAAAALAGEALAAAFSMGPPTWVMGIVFAQLCHLARANQMTLGGALAVNTAAAALAPWLIGVGLIPLLGARGALLLIAAGYLALMPGLWRRGSGFWLPLVLLVLLAALTPPLRFVDLPPGGRVLSYRDGVMAAVSVVEDGRGVARLHINNRVQEGSSASGAIERRLALLPLQLHPKPQRALFLGLGTGFTVQVAARDPGLQVDGVELLPEVIEAAPLFARAQNGQSSGSSALERVHAVAADARRYVLAAPQRYDVVIADLFHPARSGAGALYTREHFAAVRDRLAPGGLFCQWLALHQMDVETLRSIVAAYLAVFPDGKAVLASNSLDTPVLGLVASPGRPRFELDALRARLAPPQPELRQLLSSAGLEDEFGLLGSALAGSQSLQRFAQGAAVNSDDRPFVTHRAPWATYAPASTPRQRLHELISSWSVEPGEWLQPADPVFEQRLQRYWDVRRRYLELGLATAPDPDPVVMLDRLQQPLLGLLRDSPEFRPATDPLRALAAAIRPRDPGRADELLRQLERLQPQRPDAAIRR</sequence>
<feature type="transmembrane region" description="Helical" evidence="5">
    <location>
        <begin position="441"/>
        <end position="460"/>
    </location>
</feature>
<evidence type="ECO:0000256" key="5">
    <source>
        <dbReference type="SAM" id="Phobius"/>
    </source>
</evidence>
<evidence type="ECO:0000256" key="4">
    <source>
        <dbReference type="PROSITE-ProRule" id="PRU00354"/>
    </source>
</evidence>
<feature type="transmembrane region" description="Helical" evidence="5">
    <location>
        <begin position="410"/>
        <end position="429"/>
    </location>
</feature>
<dbReference type="InterPro" id="IPR029063">
    <property type="entry name" value="SAM-dependent_MTases_sf"/>
</dbReference>
<proteinExistence type="inferred from homology"/>
<feature type="transmembrane region" description="Helical" evidence="5">
    <location>
        <begin position="194"/>
        <end position="214"/>
    </location>
</feature>
<keyword evidence="5" id="KW-0472">Membrane</keyword>
<dbReference type="InterPro" id="IPR030374">
    <property type="entry name" value="PABS"/>
</dbReference>
<evidence type="ECO:0000256" key="3">
    <source>
        <dbReference type="ARBA" id="ARBA00023115"/>
    </source>
</evidence>
<feature type="transmembrane region" description="Helical" evidence="5">
    <location>
        <begin position="309"/>
        <end position="331"/>
    </location>
</feature>
<evidence type="ECO:0000256" key="1">
    <source>
        <dbReference type="ARBA" id="ARBA00007867"/>
    </source>
</evidence>
<gene>
    <name evidence="7" type="ORF">C6P61_02425</name>
</gene>
<evidence type="ECO:0000313" key="7">
    <source>
        <dbReference type="EMBL" id="PRD70013.1"/>
    </source>
</evidence>
<dbReference type="GO" id="GO:0016740">
    <property type="term" value="F:transferase activity"/>
    <property type="evidence" value="ECO:0007669"/>
    <property type="project" value="UniProtKB-UniRule"/>
</dbReference>
<dbReference type="RefSeq" id="WP_105728338.1">
    <property type="nucleotide sequence ID" value="NZ_PVLR01000007.1"/>
</dbReference>
<evidence type="ECO:0000256" key="2">
    <source>
        <dbReference type="ARBA" id="ARBA00022679"/>
    </source>
</evidence>
<dbReference type="EMBL" id="PVLR01000007">
    <property type="protein sequence ID" value="PRD70013.1"/>
    <property type="molecule type" value="Genomic_DNA"/>
</dbReference>
<dbReference type="Gene3D" id="3.40.50.150">
    <property type="entry name" value="Vaccinia Virus protein VP39"/>
    <property type="match status" value="1"/>
</dbReference>
<feature type="domain" description="PABS" evidence="6">
    <location>
        <begin position="439"/>
        <end position="691"/>
    </location>
</feature>
<feature type="transmembrane region" description="Helical" evidence="5">
    <location>
        <begin position="246"/>
        <end position="265"/>
    </location>
</feature>
<feature type="transmembrane region" description="Helical" evidence="5">
    <location>
        <begin position="87"/>
        <end position="110"/>
    </location>
</feature>
<feature type="transmembrane region" description="Helical" evidence="5">
    <location>
        <begin position="165"/>
        <end position="188"/>
    </location>
</feature>
<keyword evidence="5" id="KW-0812">Transmembrane</keyword>
<feature type="active site" description="Proton acceptor" evidence="4">
    <location>
        <position position="604"/>
    </location>
</feature>
<dbReference type="Pfam" id="PF01564">
    <property type="entry name" value="Spermine_synth"/>
    <property type="match status" value="1"/>
</dbReference>
<feature type="transmembrane region" description="Helical" evidence="5">
    <location>
        <begin position="277"/>
        <end position="297"/>
    </location>
</feature>
<feature type="transmembrane region" description="Helical" evidence="5">
    <location>
        <begin position="54"/>
        <end position="75"/>
    </location>
</feature>
<evidence type="ECO:0000313" key="8">
    <source>
        <dbReference type="Proteomes" id="UP000238326"/>
    </source>
</evidence>
<dbReference type="NCBIfam" id="NF037959">
    <property type="entry name" value="MFS_SpdSyn"/>
    <property type="match status" value="1"/>
</dbReference>
<feature type="transmembrane region" description="Helical" evidence="5">
    <location>
        <begin position="385"/>
        <end position="404"/>
    </location>
</feature>
<protein>
    <submittedName>
        <fullName evidence="7">Spermidine synthase</fullName>
    </submittedName>
</protein>
<dbReference type="PROSITE" id="PS51006">
    <property type="entry name" value="PABS_2"/>
    <property type="match status" value="1"/>
</dbReference>
<keyword evidence="3 4" id="KW-0620">Polyamine biosynthesis</keyword>
<dbReference type="SUPFAM" id="SSF53335">
    <property type="entry name" value="S-adenosyl-L-methionine-dependent methyltransferases"/>
    <property type="match status" value="1"/>
</dbReference>
<dbReference type="Proteomes" id="UP000238326">
    <property type="component" value="Unassembled WGS sequence"/>
</dbReference>
<reference evidence="7 8" key="1">
    <citation type="submission" date="2018-03" db="EMBL/GenBank/DDBJ databases">
        <title>Comparative genomics illustrates the genes involved in a hyperalkaliphilic mechanisms of Serpentinomonas isolated from highly-alkaline calcium-rich serpentinized springs.</title>
        <authorList>
            <person name="Suzuki S."/>
            <person name="Ishii S."/>
            <person name="Walworth N."/>
            <person name="Bird L."/>
            <person name="Kuenen J.G."/>
            <person name="Nealson K.H."/>
        </authorList>
    </citation>
    <scope>NUCLEOTIDE SEQUENCE [LARGE SCALE GENOMIC DNA]</scope>
    <source>
        <strain evidence="7 8">83</strain>
    </source>
</reference>
<comment type="similarity">
    <text evidence="1">Belongs to the spermidine/spermine synthase family.</text>
</comment>